<dbReference type="SUPFAM" id="SSF51445">
    <property type="entry name" value="(Trans)glycosidases"/>
    <property type="match status" value="2"/>
</dbReference>
<gene>
    <name evidence="15" type="ORF">AND_004007</name>
</gene>
<keyword evidence="4" id="KW-0147">Chitin-binding</keyword>
<reference evidence="15 17" key="1">
    <citation type="journal article" date="2010" name="BMC Genomics">
        <title>Combination of measures distinguishes pre-miRNAs from other stem-loops in the genome of the newly sequenced Anopheles darlingi.</title>
        <authorList>
            <person name="Mendes N.D."/>
            <person name="Freitas A.T."/>
            <person name="Vasconcelos A.T."/>
            <person name="Sagot M.F."/>
        </authorList>
    </citation>
    <scope>NUCLEOTIDE SEQUENCE</scope>
</reference>
<evidence type="ECO:0000259" key="14">
    <source>
        <dbReference type="PROSITE" id="PS51910"/>
    </source>
</evidence>
<sequence length="320" mass="34416">MTSSTALLSLFALLAWASLIAQVEKEVVCYYGTWAVYRPTNGKFTPENIDPNLCTQLNYAFFHINTDGTIKLVDPWLSVLSSVKYWLSKGANPAKLNLGVPFYGRTFTLANPSQTQIGAPATGGGTAGPYTGTTGFLGYNEICEKKWPRFLDNARGATYAVSGNQWVGYDDVQSIKQKCSIIAQYGLGGGMVWSIETDDFLGRCGTKYELLNTLKGCVNANSPPPATTIPPPVTTQKPVVTTKPPVATTVKPAPTTAAPTAKPTGRFVCPADGYFRDPTDCNKFYVCNGGTATQFSCGAGLYFNEKISVCDWPSNVSCPI</sequence>
<protein>
    <recommendedName>
        <fullName evidence="3">chitinase</fullName>
        <ecNumber evidence="3">3.2.1.14</ecNumber>
    </recommendedName>
</protein>
<feature type="domain" description="GH18" evidence="14">
    <location>
        <begin position="1"/>
        <end position="221"/>
    </location>
</feature>
<evidence type="ECO:0000313" key="17">
    <source>
        <dbReference type="Proteomes" id="UP000000673"/>
    </source>
</evidence>
<dbReference type="SUPFAM" id="SSF54556">
    <property type="entry name" value="Chitinase insertion domain"/>
    <property type="match status" value="1"/>
</dbReference>
<dbReference type="EMBL" id="ADMH02001057">
    <property type="protein sequence ID" value="ETN64260.1"/>
    <property type="molecule type" value="Genomic_DNA"/>
</dbReference>
<dbReference type="EC" id="3.2.1.14" evidence="3"/>
<dbReference type="SMART" id="SM00494">
    <property type="entry name" value="ChtBD2"/>
    <property type="match status" value="1"/>
</dbReference>
<accession>W5JMY7</accession>
<keyword evidence="10" id="KW-0326">Glycosidase</keyword>
<dbReference type="eggNOG" id="KOG2806">
    <property type="taxonomic scope" value="Eukaryota"/>
</dbReference>
<reference evidence="16" key="4">
    <citation type="submission" date="2015-06" db="UniProtKB">
        <authorList>
            <consortium name="EnsemblMetazoa"/>
        </authorList>
    </citation>
    <scope>IDENTIFICATION</scope>
</reference>
<dbReference type="InterPro" id="IPR011583">
    <property type="entry name" value="Chitinase_II/V-like_cat"/>
</dbReference>
<name>W5JMY7_ANODA</name>
<dbReference type="SMART" id="SM00636">
    <property type="entry name" value="Glyco_18"/>
    <property type="match status" value="1"/>
</dbReference>
<dbReference type="GO" id="GO:0008843">
    <property type="term" value="F:endochitinase activity"/>
    <property type="evidence" value="ECO:0007669"/>
    <property type="project" value="UniProtKB-EC"/>
</dbReference>
<dbReference type="InterPro" id="IPR001223">
    <property type="entry name" value="Glyco_hydro18_cat"/>
</dbReference>
<keyword evidence="9" id="KW-0119">Carbohydrate metabolism</keyword>
<keyword evidence="5 12" id="KW-0732">Signal</keyword>
<evidence type="ECO:0000256" key="1">
    <source>
        <dbReference type="ARBA" id="ARBA00000822"/>
    </source>
</evidence>
<dbReference type="GO" id="GO:0005576">
    <property type="term" value="C:extracellular region"/>
    <property type="evidence" value="ECO:0007669"/>
    <property type="project" value="InterPro"/>
</dbReference>
<evidence type="ECO:0000256" key="10">
    <source>
        <dbReference type="ARBA" id="ARBA00023295"/>
    </source>
</evidence>
<evidence type="ECO:0000256" key="9">
    <source>
        <dbReference type="ARBA" id="ARBA00023277"/>
    </source>
</evidence>
<dbReference type="Pfam" id="PF00704">
    <property type="entry name" value="Glyco_hydro_18"/>
    <property type="match status" value="2"/>
</dbReference>
<dbReference type="Gene3D" id="3.20.20.80">
    <property type="entry name" value="Glycosidases"/>
    <property type="match status" value="2"/>
</dbReference>
<dbReference type="InterPro" id="IPR017853">
    <property type="entry name" value="GH"/>
</dbReference>
<dbReference type="PROSITE" id="PS50940">
    <property type="entry name" value="CHIT_BIND_II"/>
    <property type="match status" value="1"/>
</dbReference>
<evidence type="ECO:0000313" key="16">
    <source>
        <dbReference type="EnsemblMetazoa" id="ADAC004007-PA"/>
    </source>
</evidence>
<dbReference type="FunFam" id="3.10.50.10:FF:000004">
    <property type="entry name" value="Chitinase 5"/>
    <property type="match status" value="1"/>
</dbReference>
<dbReference type="OMA" id="FCEGHAD"/>
<comment type="similarity">
    <text evidence="2">Belongs to the glycosyl hydrolase 18 family. Chitinase class II subfamily.</text>
</comment>
<dbReference type="InterPro" id="IPR002557">
    <property type="entry name" value="Chitin-bd_dom"/>
</dbReference>
<reference evidence="15" key="2">
    <citation type="submission" date="2010-05" db="EMBL/GenBank/DDBJ databases">
        <authorList>
            <person name="Almeida L.G."/>
            <person name="Nicolas M.F."/>
            <person name="Souza R.C."/>
            <person name="Vasconcelos A.T.R."/>
        </authorList>
    </citation>
    <scope>NUCLEOTIDE SEQUENCE</scope>
</reference>
<dbReference type="HOGENOM" id="CLU_002833_4_0_1"/>
<evidence type="ECO:0000256" key="4">
    <source>
        <dbReference type="ARBA" id="ARBA00022669"/>
    </source>
</evidence>
<dbReference type="InterPro" id="IPR036508">
    <property type="entry name" value="Chitin-bd_dom_sf"/>
</dbReference>
<dbReference type="InterPro" id="IPR050314">
    <property type="entry name" value="Glycosyl_Hydrlase_18"/>
</dbReference>
<comment type="catalytic activity">
    <reaction evidence="1">
        <text>Random endo-hydrolysis of N-acetyl-beta-D-glucosaminide (1-&gt;4)-beta-linkages in chitin and chitodextrins.</text>
        <dbReference type="EC" id="3.2.1.14"/>
    </reaction>
</comment>
<dbReference type="VEuPathDB" id="VectorBase:ADAC004007"/>
<dbReference type="VEuPathDB" id="VectorBase:ADAR2_003203"/>
<evidence type="ECO:0000313" key="15">
    <source>
        <dbReference type="EMBL" id="ETN64260.1"/>
    </source>
</evidence>
<evidence type="ECO:0000256" key="8">
    <source>
        <dbReference type="ARBA" id="ARBA00023157"/>
    </source>
</evidence>
<evidence type="ECO:0000256" key="11">
    <source>
        <dbReference type="ARBA" id="ARBA00023326"/>
    </source>
</evidence>
<dbReference type="PANTHER" id="PTHR11177:SF360">
    <property type="entry name" value="CHITINASE 4-RELATED"/>
    <property type="match status" value="1"/>
</dbReference>
<evidence type="ECO:0000256" key="12">
    <source>
        <dbReference type="SAM" id="SignalP"/>
    </source>
</evidence>
<dbReference type="PANTHER" id="PTHR11177">
    <property type="entry name" value="CHITINASE"/>
    <property type="match status" value="1"/>
</dbReference>
<dbReference type="PROSITE" id="PS51910">
    <property type="entry name" value="GH18_2"/>
    <property type="match status" value="1"/>
</dbReference>
<dbReference type="SUPFAM" id="SSF57625">
    <property type="entry name" value="Invertebrate chitin-binding proteins"/>
    <property type="match status" value="1"/>
</dbReference>
<dbReference type="Gene3D" id="2.170.140.10">
    <property type="entry name" value="Chitin binding domain"/>
    <property type="match status" value="1"/>
</dbReference>
<evidence type="ECO:0000256" key="3">
    <source>
        <dbReference type="ARBA" id="ARBA00012729"/>
    </source>
</evidence>
<evidence type="ECO:0000259" key="13">
    <source>
        <dbReference type="PROSITE" id="PS50940"/>
    </source>
</evidence>
<keyword evidence="7" id="KW-0146">Chitin degradation</keyword>
<keyword evidence="17" id="KW-1185">Reference proteome</keyword>
<dbReference type="Proteomes" id="UP000000673">
    <property type="component" value="Unassembled WGS sequence"/>
</dbReference>
<dbReference type="GO" id="GO:0008061">
    <property type="term" value="F:chitin binding"/>
    <property type="evidence" value="ECO:0007669"/>
    <property type="project" value="UniProtKB-KW"/>
</dbReference>
<evidence type="ECO:0000256" key="7">
    <source>
        <dbReference type="ARBA" id="ARBA00023024"/>
    </source>
</evidence>
<dbReference type="Pfam" id="PF01607">
    <property type="entry name" value="CBM_14"/>
    <property type="match status" value="1"/>
</dbReference>
<dbReference type="InterPro" id="IPR029070">
    <property type="entry name" value="Chitinase_insertion_sf"/>
</dbReference>
<dbReference type="AlphaFoldDB" id="W5JMY7"/>
<dbReference type="Gene3D" id="3.10.50.10">
    <property type="match status" value="1"/>
</dbReference>
<organism evidence="15">
    <name type="scientific">Anopheles darlingi</name>
    <name type="common">Mosquito</name>
    <dbReference type="NCBI Taxonomy" id="43151"/>
    <lineage>
        <taxon>Eukaryota</taxon>
        <taxon>Metazoa</taxon>
        <taxon>Ecdysozoa</taxon>
        <taxon>Arthropoda</taxon>
        <taxon>Hexapoda</taxon>
        <taxon>Insecta</taxon>
        <taxon>Pterygota</taxon>
        <taxon>Neoptera</taxon>
        <taxon>Endopterygota</taxon>
        <taxon>Diptera</taxon>
        <taxon>Nematocera</taxon>
        <taxon>Culicoidea</taxon>
        <taxon>Culicidae</taxon>
        <taxon>Anophelinae</taxon>
        <taxon>Anopheles</taxon>
    </lineage>
</organism>
<dbReference type="STRING" id="43151.W5JMY7"/>
<keyword evidence="6" id="KW-0378">Hydrolase</keyword>
<proteinExistence type="inferred from homology"/>
<dbReference type="GO" id="GO:0006032">
    <property type="term" value="P:chitin catabolic process"/>
    <property type="evidence" value="ECO:0007669"/>
    <property type="project" value="UniProtKB-KW"/>
</dbReference>
<dbReference type="EnsemblMetazoa" id="ADAC004007-RA">
    <property type="protein sequence ID" value="ADAC004007-PA"/>
    <property type="gene ID" value="ADAC004007"/>
</dbReference>
<keyword evidence="11" id="KW-0624">Polysaccharide degradation</keyword>
<keyword evidence="8" id="KW-1015">Disulfide bond</keyword>
<feature type="domain" description="Chitin-binding type-2" evidence="13">
    <location>
        <begin position="266"/>
        <end position="320"/>
    </location>
</feature>
<reference evidence="15" key="3">
    <citation type="journal article" date="2013" name="Nucleic Acids Res.">
        <title>The genome of Anopheles darlingi, the main neotropical malaria vector.</title>
        <authorList>
            <person name="Marinotti O."/>
            <person name="Cerqueira G.C."/>
            <person name="de Almeida L.G."/>
            <person name="Ferro M.I."/>
            <person name="Loreto E.L."/>
            <person name="Zaha A."/>
            <person name="Teixeira S.M."/>
            <person name="Wespiser A.R."/>
            <person name="Almeida E Silva A."/>
            <person name="Schlindwein A.D."/>
            <person name="Pacheco A.C."/>
            <person name="Silva A.L."/>
            <person name="Graveley B.R."/>
            <person name="Walenz B.P."/>
            <person name="Lima Bde A."/>
            <person name="Ribeiro C.A."/>
            <person name="Nunes-Silva C.G."/>
            <person name="de Carvalho C.R."/>
            <person name="Soares C.M."/>
            <person name="de Menezes C.B."/>
            <person name="Matiolli C."/>
            <person name="Caffrey D."/>
            <person name="Araujo D.A."/>
            <person name="de Oliveira D.M."/>
            <person name="Golenbock D."/>
            <person name="Grisard E.C."/>
            <person name="Fantinatti-Garboggini F."/>
            <person name="de Carvalho F.M."/>
            <person name="Barcellos F.G."/>
            <person name="Prosdocimi F."/>
            <person name="May G."/>
            <person name="Azevedo Junior G.M."/>
            <person name="Guimaraes G.M."/>
            <person name="Goldman G.H."/>
            <person name="Padilha I.Q."/>
            <person name="Batista Jda S."/>
            <person name="Ferro J.A."/>
            <person name="Ribeiro J.M."/>
            <person name="Fietto J.L."/>
            <person name="Dabbas K.M."/>
            <person name="Cerdeira L."/>
            <person name="Agnez-Lima L.F."/>
            <person name="Brocchi M."/>
            <person name="de Carvalho M.O."/>
            <person name="Teixeira Mde M."/>
            <person name="Diniz Maia Mde M."/>
            <person name="Goldman M.H."/>
            <person name="Cruz Schneider M.P."/>
            <person name="Felipe M.S."/>
            <person name="Hungria M."/>
            <person name="Nicolas M.F."/>
            <person name="Pereira M."/>
            <person name="Montes M.A."/>
            <person name="Cantao M.E."/>
            <person name="Vincentz M."/>
            <person name="Rafael M.S."/>
            <person name="Silverman N."/>
            <person name="Stoco P.H."/>
            <person name="Souza R.C."/>
            <person name="Vicentini R."/>
            <person name="Gazzinelli R.T."/>
            <person name="Neves Rde O."/>
            <person name="Silva R."/>
            <person name="Astolfi-Filho S."/>
            <person name="Maciel T.E."/>
            <person name="Urmenyi T.P."/>
            <person name="Tadei W.P."/>
            <person name="Camargo E.P."/>
            <person name="de Vasconcelos A.T."/>
        </authorList>
    </citation>
    <scope>NUCLEOTIDE SEQUENCE</scope>
</reference>
<dbReference type="GO" id="GO:0000272">
    <property type="term" value="P:polysaccharide catabolic process"/>
    <property type="evidence" value="ECO:0007669"/>
    <property type="project" value="UniProtKB-KW"/>
</dbReference>
<evidence type="ECO:0000256" key="5">
    <source>
        <dbReference type="ARBA" id="ARBA00022729"/>
    </source>
</evidence>
<evidence type="ECO:0000256" key="6">
    <source>
        <dbReference type="ARBA" id="ARBA00022801"/>
    </source>
</evidence>
<feature type="signal peptide" evidence="12">
    <location>
        <begin position="1"/>
        <end position="25"/>
    </location>
</feature>
<feature type="chain" id="PRO_5010155694" description="chitinase" evidence="12">
    <location>
        <begin position="26"/>
        <end position="320"/>
    </location>
</feature>
<evidence type="ECO:0000256" key="2">
    <source>
        <dbReference type="ARBA" id="ARBA00009121"/>
    </source>
</evidence>